<comment type="caution">
    <text evidence="1">The sequence shown here is derived from an EMBL/GenBank/DDBJ whole genome shotgun (WGS) entry which is preliminary data.</text>
</comment>
<gene>
    <name evidence="1" type="ORF">JOC74_004004</name>
</gene>
<dbReference type="EMBL" id="JAFDST010000006">
    <property type="protein sequence ID" value="MBP1083476.1"/>
    <property type="molecule type" value="Genomic_DNA"/>
</dbReference>
<dbReference type="Proteomes" id="UP000674416">
    <property type="component" value="Unassembled WGS sequence"/>
</dbReference>
<keyword evidence="2" id="KW-1185">Reference proteome</keyword>
<evidence type="ECO:0000313" key="1">
    <source>
        <dbReference type="EMBL" id="MBP1083476.1"/>
    </source>
</evidence>
<accession>A0ABS4D1H4</accession>
<evidence type="ECO:0000313" key="2">
    <source>
        <dbReference type="Proteomes" id="UP000674416"/>
    </source>
</evidence>
<evidence type="ECO:0008006" key="3">
    <source>
        <dbReference type="Google" id="ProtNLM"/>
    </source>
</evidence>
<protein>
    <recommendedName>
        <fullName evidence="3">XRE family transcriptional regulator</fullName>
    </recommendedName>
</protein>
<proteinExistence type="predicted"/>
<name>A0ABS4D1H4_9BACI</name>
<sequence length="70" mass="7967">MFPNLRAEMARKGIDGVIVSAHLGIARKTFSNKMIGKSEFTRSEIFKIQKHFFPGLTVEYLFSEGEQYPA</sequence>
<reference evidence="1 2" key="1">
    <citation type="submission" date="2021-01" db="EMBL/GenBank/DDBJ databases">
        <title>Genomic Encyclopedia of Type Strains, Phase IV (KMG-IV): sequencing the most valuable type-strain genomes for metagenomic binning, comparative biology and taxonomic classification.</title>
        <authorList>
            <person name="Goeker M."/>
        </authorList>
    </citation>
    <scope>NUCLEOTIDE SEQUENCE [LARGE SCALE GENOMIC DNA]</scope>
    <source>
        <strain evidence="1 2">DSM 103394</strain>
    </source>
</reference>
<dbReference type="RefSeq" id="WP_211086257.1">
    <property type="nucleotide sequence ID" value="NZ_JAFDST010000006.1"/>
</dbReference>
<organism evidence="1 2">
    <name type="scientific">Bacillus capparidis</name>
    <dbReference type="NCBI Taxonomy" id="1840411"/>
    <lineage>
        <taxon>Bacteria</taxon>
        <taxon>Bacillati</taxon>
        <taxon>Bacillota</taxon>
        <taxon>Bacilli</taxon>
        <taxon>Bacillales</taxon>
        <taxon>Bacillaceae</taxon>
        <taxon>Bacillus</taxon>
    </lineage>
</organism>